<dbReference type="Proteomes" id="UP001230978">
    <property type="component" value="Chromosome"/>
</dbReference>
<dbReference type="EMBL" id="CP124535">
    <property type="protein sequence ID" value="WGV15346.1"/>
    <property type="molecule type" value="Genomic_DNA"/>
</dbReference>
<name>A0ABY8Q3F3_9RHOB</name>
<keyword evidence="2" id="KW-1185">Reference proteome</keyword>
<accession>A0ABY8Q3F3</accession>
<dbReference type="RefSeq" id="WP_281464631.1">
    <property type="nucleotide sequence ID" value="NZ_CP124535.1"/>
</dbReference>
<reference evidence="1 2" key="1">
    <citation type="submission" date="2023-04" db="EMBL/GenBank/DDBJ databases">
        <title>YMD61, complete Genome.</title>
        <authorList>
            <person name="Zhang J."/>
        </authorList>
    </citation>
    <scope>NUCLEOTIDE SEQUENCE [LARGE SCALE GENOMIC DNA]</scope>
    <source>
        <strain evidence="1 2">YMD61</strain>
    </source>
</reference>
<sequence>MTGARFAQAGLAMMLHMSQKVLADLGRGELSLLDDRLAEADEGEMICASHIEEWVGSWFTDGELPPPAPLPLDEV</sequence>
<evidence type="ECO:0000313" key="2">
    <source>
        <dbReference type="Proteomes" id="UP001230978"/>
    </source>
</evidence>
<gene>
    <name evidence="1" type="ORF">QF092_13865</name>
</gene>
<proteinExistence type="predicted"/>
<organism evidence="1 2">
    <name type="scientific">Fuscovulum ytuae</name>
    <dbReference type="NCBI Taxonomy" id="3042299"/>
    <lineage>
        <taxon>Bacteria</taxon>
        <taxon>Pseudomonadati</taxon>
        <taxon>Pseudomonadota</taxon>
        <taxon>Alphaproteobacteria</taxon>
        <taxon>Rhodobacterales</taxon>
        <taxon>Paracoccaceae</taxon>
        <taxon>Fuscovulum</taxon>
    </lineage>
</organism>
<protein>
    <submittedName>
        <fullName evidence="1">Uncharacterized protein</fullName>
    </submittedName>
</protein>
<evidence type="ECO:0000313" key="1">
    <source>
        <dbReference type="EMBL" id="WGV15346.1"/>
    </source>
</evidence>